<sequence>MKAQVFAIMSLLTLASARPFSPGRPLRTREVPQEHSHNKYLASVRTSLAQNNPDNIQDPVFGLLGNAAAAAGAGSIADTECLQQATADQAFTNAKAAGDSQSMIDALIYQALERNTGSVGLASNSCTSITPVNAEIAAIQRHQDPASEGAAAINQASTLAVAQQIQTLGGDITQALDAGTFSPGTVGDPTGAGNTCDTADDTIGCIFSQNLLVQDFTPDELASQVASGSS</sequence>
<reference evidence="2 3" key="1">
    <citation type="submission" date="2015-05" db="EMBL/GenBank/DDBJ databases">
        <title>Distinctive expansion of gene families associated with plant cell wall degradation and secondary metabolism in the genomes of grapevine trunk pathogens.</title>
        <authorList>
            <person name="Lawrence D.P."/>
            <person name="Travadon R."/>
            <person name="Rolshausen P.E."/>
            <person name="Baumgartner K."/>
        </authorList>
    </citation>
    <scope>NUCLEOTIDE SEQUENCE [LARGE SCALE GENOMIC DNA]</scope>
    <source>
        <strain evidence="2">UCRPC4</strain>
    </source>
</reference>
<evidence type="ECO:0008006" key="4">
    <source>
        <dbReference type="Google" id="ProtNLM"/>
    </source>
</evidence>
<dbReference type="AlphaFoldDB" id="A0A0G2EZF7"/>
<accession>A0A0G2EZF7</accession>
<keyword evidence="3" id="KW-1185">Reference proteome</keyword>
<evidence type="ECO:0000313" key="3">
    <source>
        <dbReference type="Proteomes" id="UP000053317"/>
    </source>
</evidence>
<reference evidence="2 3" key="2">
    <citation type="submission" date="2015-05" db="EMBL/GenBank/DDBJ databases">
        <authorList>
            <person name="Morales-Cruz A."/>
            <person name="Amrine K.C."/>
            <person name="Cantu D."/>
        </authorList>
    </citation>
    <scope>NUCLEOTIDE SEQUENCE [LARGE SCALE GENOMIC DNA]</scope>
    <source>
        <strain evidence="2">UCRPC4</strain>
    </source>
</reference>
<gene>
    <name evidence="2" type="ORF">UCRPC4_g00707</name>
</gene>
<evidence type="ECO:0000256" key="1">
    <source>
        <dbReference type="SAM" id="SignalP"/>
    </source>
</evidence>
<evidence type="ECO:0000313" key="2">
    <source>
        <dbReference type="EMBL" id="KKY27972.1"/>
    </source>
</evidence>
<name>A0A0G2EZF7_PHACM</name>
<comment type="caution">
    <text evidence="2">The sequence shown here is derived from an EMBL/GenBank/DDBJ whole genome shotgun (WGS) entry which is preliminary data.</text>
</comment>
<feature type="chain" id="PRO_5002543651" description="Cell wall protein" evidence="1">
    <location>
        <begin position="18"/>
        <end position="230"/>
    </location>
</feature>
<dbReference type="Proteomes" id="UP000053317">
    <property type="component" value="Unassembled WGS sequence"/>
</dbReference>
<protein>
    <recommendedName>
        <fullName evidence="4">Cell wall protein</fullName>
    </recommendedName>
</protein>
<feature type="signal peptide" evidence="1">
    <location>
        <begin position="1"/>
        <end position="17"/>
    </location>
</feature>
<dbReference type="OrthoDB" id="2153847at2759"/>
<keyword evidence="1" id="KW-0732">Signal</keyword>
<proteinExistence type="predicted"/>
<organism evidence="2 3">
    <name type="scientific">Phaeomoniella chlamydospora</name>
    <name type="common">Phaeoacremonium chlamydosporum</name>
    <dbReference type="NCBI Taxonomy" id="158046"/>
    <lineage>
        <taxon>Eukaryota</taxon>
        <taxon>Fungi</taxon>
        <taxon>Dikarya</taxon>
        <taxon>Ascomycota</taxon>
        <taxon>Pezizomycotina</taxon>
        <taxon>Eurotiomycetes</taxon>
        <taxon>Chaetothyriomycetidae</taxon>
        <taxon>Phaeomoniellales</taxon>
        <taxon>Phaeomoniellaceae</taxon>
        <taxon>Phaeomoniella</taxon>
    </lineage>
</organism>
<dbReference type="EMBL" id="LCWF01000018">
    <property type="protein sequence ID" value="KKY27972.1"/>
    <property type="molecule type" value="Genomic_DNA"/>
</dbReference>